<protein>
    <submittedName>
        <fullName evidence="1">Uncharacterized protein</fullName>
    </submittedName>
</protein>
<organism evidence="1">
    <name type="scientific">Rhizophora mucronata</name>
    <name type="common">Asiatic mangrove</name>
    <dbReference type="NCBI Taxonomy" id="61149"/>
    <lineage>
        <taxon>Eukaryota</taxon>
        <taxon>Viridiplantae</taxon>
        <taxon>Streptophyta</taxon>
        <taxon>Embryophyta</taxon>
        <taxon>Tracheophyta</taxon>
        <taxon>Spermatophyta</taxon>
        <taxon>Magnoliopsida</taxon>
        <taxon>eudicotyledons</taxon>
        <taxon>Gunneridae</taxon>
        <taxon>Pentapetalae</taxon>
        <taxon>rosids</taxon>
        <taxon>fabids</taxon>
        <taxon>Malpighiales</taxon>
        <taxon>Rhizophoraceae</taxon>
        <taxon>Rhizophora</taxon>
    </lineage>
</organism>
<name>A0A2P2PVX7_RHIMU</name>
<dbReference type="AlphaFoldDB" id="A0A2P2PVX7"/>
<evidence type="ECO:0000313" key="1">
    <source>
        <dbReference type="EMBL" id="MBX58897.1"/>
    </source>
</evidence>
<accession>A0A2P2PVX7</accession>
<dbReference type="EMBL" id="GGEC01078413">
    <property type="protein sequence ID" value="MBX58897.1"/>
    <property type="molecule type" value="Transcribed_RNA"/>
</dbReference>
<sequence>MDCFFRDYECLNKANKNYSFHWQ</sequence>
<reference evidence="1" key="1">
    <citation type="submission" date="2018-02" db="EMBL/GenBank/DDBJ databases">
        <title>Rhizophora mucronata_Transcriptome.</title>
        <authorList>
            <person name="Meera S.P."/>
            <person name="Sreeshan A."/>
            <person name="Augustine A."/>
        </authorList>
    </citation>
    <scope>NUCLEOTIDE SEQUENCE</scope>
    <source>
        <tissue evidence="1">Leaf</tissue>
    </source>
</reference>
<proteinExistence type="predicted"/>